<accession>A0A9P3LIN1</accession>
<dbReference type="Proteomes" id="UP000703269">
    <property type="component" value="Unassembled WGS sequence"/>
</dbReference>
<comment type="caution">
    <text evidence="2">The sequence shown here is derived from an EMBL/GenBank/DDBJ whole genome shotgun (WGS) entry which is preliminary data.</text>
</comment>
<evidence type="ECO:0000256" key="1">
    <source>
        <dbReference type="SAM" id="MobiDB-lite"/>
    </source>
</evidence>
<evidence type="ECO:0000313" key="3">
    <source>
        <dbReference type="Proteomes" id="UP000703269"/>
    </source>
</evidence>
<proteinExistence type="predicted"/>
<keyword evidence="3" id="KW-1185">Reference proteome</keyword>
<dbReference type="EMBL" id="BPQB01000058">
    <property type="protein sequence ID" value="GJE96343.1"/>
    <property type="molecule type" value="Genomic_DNA"/>
</dbReference>
<feature type="region of interest" description="Disordered" evidence="1">
    <location>
        <begin position="22"/>
        <end position="44"/>
    </location>
</feature>
<dbReference type="AlphaFoldDB" id="A0A9P3LIN1"/>
<name>A0A9P3LIN1_9APHY</name>
<sequence length="65" mass="6887">MHFAFGLVAHTSIGSLAQTLYTSQRRSQGSGTPKHTDSVSRRSRPSLVASAAIARRLLAAKGSFS</sequence>
<reference evidence="2 3" key="1">
    <citation type="submission" date="2021-08" db="EMBL/GenBank/DDBJ databases">
        <title>Draft Genome Sequence of Phanerochaete sordida strain YK-624.</title>
        <authorList>
            <person name="Mori T."/>
            <person name="Dohra H."/>
            <person name="Suzuki T."/>
            <person name="Kawagishi H."/>
            <person name="Hirai H."/>
        </authorList>
    </citation>
    <scope>NUCLEOTIDE SEQUENCE [LARGE SCALE GENOMIC DNA]</scope>
    <source>
        <strain evidence="2 3">YK-624</strain>
    </source>
</reference>
<protein>
    <submittedName>
        <fullName evidence="2">Uncharacterized protein</fullName>
    </submittedName>
</protein>
<organism evidence="2 3">
    <name type="scientific">Phanerochaete sordida</name>
    <dbReference type="NCBI Taxonomy" id="48140"/>
    <lineage>
        <taxon>Eukaryota</taxon>
        <taxon>Fungi</taxon>
        <taxon>Dikarya</taxon>
        <taxon>Basidiomycota</taxon>
        <taxon>Agaricomycotina</taxon>
        <taxon>Agaricomycetes</taxon>
        <taxon>Polyporales</taxon>
        <taxon>Phanerochaetaceae</taxon>
        <taxon>Phanerochaete</taxon>
    </lineage>
</organism>
<feature type="compositionally biased region" description="Polar residues" evidence="1">
    <location>
        <begin position="22"/>
        <end position="33"/>
    </location>
</feature>
<evidence type="ECO:0000313" key="2">
    <source>
        <dbReference type="EMBL" id="GJE96343.1"/>
    </source>
</evidence>
<gene>
    <name evidence="2" type="ORF">PsYK624_125370</name>
</gene>